<reference evidence="1 2" key="1">
    <citation type="journal article" date="2014" name="PLoS ONE">
        <title>Global Analysis of Gene Expression Profiles in Physic Nut (Jatropha curcas L.) Seedlings Exposed to Salt Stress.</title>
        <authorList>
            <person name="Zhang L."/>
            <person name="Zhang C."/>
            <person name="Wu P."/>
            <person name="Chen Y."/>
            <person name="Li M."/>
            <person name="Jiang H."/>
            <person name="Wu G."/>
        </authorList>
    </citation>
    <scope>NUCLEOTIDE SEQUENCE [LARGE SCALE GENOMIC DNA]</scope>
    <source>
        <strain evidence="2">cv. GZQX0401</strain>
        <tissue evidence="1">Young leaves</tissue>
    </source>
</reference>
<evidence type="ECO:0000313" key="2">
    <source>
        <dbReference type="Proteomes" id="UP000027138"/>
    </source>
</evidence>
<sequence length="77" mass="8994">MEDGMKCTTWDGFWVCHFGQLQQMNGYDTLVDPVHHFGWLDSEMLLSKVVQKDGKRWNEMRHLGQLLGYATWDGFNG</sequence>
<dbReference type="EMBL" id="KK914204">
    <property type="protein sequence ID" value="KDP46918.1"/>
    <property type="molecule type" value="Genomic_DNA"/>
</dbReference>
<organism evidence="1 2">
    <name type="scientific">Jatropha curcas</name>
    <name type="common">Barbados nut</name>
    <dbReference type="NCBI Taxonomy" id="180498"/>
    <lineage>
        <taxon>Eukaryota</taxon>
        <taxon>Viridiplantae</taxon>
        <taxon>Streptophyta</taxon>
        <taxon>Embryophyta</taxon>
        <taxon>Tracheophyta</taxon>
        <taxon>Spermatophyta</taxon>
        <taxon>Magnoliopsida</taxon>
        <taxon>eudicotyledons</taxon>
        <taxon>Gunneridae</taxon>
        <taxon>Pentapetalae</taxon>
        <taxon>rosids</taxon>
        <taxon>fabids</taxon>
        <taxon>Malpighiales</taxon>
        <taxon>Euphorbiaceae</taxon>
        <taxon>Crotonoideae</taxon>
        <taxon>Jatropheae</taxon>
        <taxon>Jatropha</taxon>
    </lineage>
</organism>
<proteinExistence type="predicted"/>
<accession>A0A067LHQ9</accession>
<keyword evidence="2" id="KW-1185">Reference proteome</keyword>
<evidence type="ECO:0000313" key="1">
    <source>
        <dbReference type="EMBL" id="KDP46918.1"/>
    </source>
</evidence>
<name>A0A067LHQ9_JATCU</name>
<protein>
    <submittedName>
        <fullName evidence="1">Uncharacterized protein</fullName>
    </submittedName>
</protein>
<dbReference type="AlphaFoldDB" id="A0A067LHQ9"/>
<gene>
    <name evidence="1" type="ORF">JCGZ_10612</name>
</gene>
<dbReference type="Proteomes" id="UP000027138">
    <property type="component" value="Unassembled WGS sequence"/>
</dbReference>